<comment type="caution">
    <text evidence="1">The sequence shown here is derived from an EMBL/GenBank/DDBJ whole genome shotgun (WGS) entry which is preliminary data.</text>
</comment>
<protein>
    <submittedName>
        <fullName evidence="1">Uncharacterized protein</fullName>
    </submittedName>
</protein>
<name>A0ACC2KTU8_PERAE</name>
<accession>A0ACC2KTU8</accession>
<evidence type="ECO:0000313" key="1">
    <source>
        <dbReference type="EMBL" id="KAJ8624242.1"/>
    </source>
</evidence>
<organism evidence="1 2">
    <name type="scientific">Persea americana</name>
    <name type="common">Avocado</name>
    <dbReference type="NCBI Taxonomy" id="3435"/>
    <lineage>
        <taxon>Eukaryota</taxon>
        <taxon>Viridiplantae</taxon>
        <taxon>Streptophyta</taxon>
        <taxon>Embryophyta</taxon>
        <taxon>Tracheophyta</taxon>
        <taxon>Spermatophyta</taxon>
        <taxon>Magnoliopsida</taxon>
        <taxon>Magnoliidae</taxon>
        <taxon>Laurales</taxon>
        <taxon>Lauraceae</taxon>
        <taxon>Persea</taxon>
    </lineage>
</organism>
<proteinExistence type="predicted"/>
<gene>
    <name evidence="1" type="ORF">MRB53_032772</name>
</gene>
<reference evidence="1 2" key="1">
    <citation type="journal article" date="2022" name="Hortic Res">
        <title>A haplotype resolved chromosomal level avocado genome allows analysis of novel avocado genes.</title>
        <authorList>
            <person name="Nath O."/>
            <person name="Fletcher S.J."/>
            <person name="Hayward A."/>
            <person name="Shaw L.M."/>
            <person name="Masouleh A.K."/>
            <person name="Furtado A."/>
            <person name="Henry R.J."/>
            <person name="Mitter N."/>
        </authorList>
    </citation>
    <scope>NUCLEOTIDE SEQUENCE [LARGE SCALE GENOMIC DNA]</scope>
    <source>
        <strain evidence="2">cv. Hass</strain>
    </source>
</reference>
<dbReference type="Proteomes" id="UP001234297">
    <property type="component" value="Chromosome 11"/>
</dbReference>
<dbReference type="EMBL" id="CM056819">
    <property type="protein sequence ID" value="KAJ8624242.1"/>
    <property type="molecule type" value="Genomic_DNA"/>
</dbReference>
<keyword evidence="2" id="KW-1185">Reference proteome</keyword>
<evidence type="ECO:0000313" key="2">
    <source>
        <dbReference type="Proteomes" id="UP001234297"/>
    </source>
</evidence>
<sequence>MDGEVEPVVVTEVRSAGVGVTTDGEAGTEQGKGERGRETTVGGEGCGGVSELCGSEVLWEKEEEVRAGCNQECSNDKRSEEES</sequence>